<name>A0A5C5RWW3_9ACTN</name>
<feature type="region of interest" description="Disordered" evidence="1">
    <location>
        <begin position="1"/>
        <end position="32"/>
    </location>
</feature>
<evidence type="ECO:0000313" key="4">
    <source>
        <dbReference type="Proteomes" id="UP000319375"/>
    </source>
</evidence>
<sequence length="231" mass="25135">MPSDTPRPQVDREFTVTGKDIPGPKTSFASRSDLEPNAVYRVEGRGDFYTDTDGKVNFIETTYGSNGKLNAELQNPQPNTTYAVHPSVHTPSADASNAHIFKTDGEGRVTFAHTESLQPGDAYRSGSVTGRVGNLGGEAYEGGHTFGNFFGGGTEVTNLDPMLRAVNRGSGESFGNLERSWRTLLDSPNPPNIEVAVEKIFEGDSKVPTKFIVDYRIDGGRPMTKIFENVR</sequence>
<dbReference type="InterPro" id="IPR044927">
    <property type="entry name" value="Endonuclea_NS_2"/>
</dbReference>
<dbReference type="RefSeq" id="WP_146488285.1">
    <property type="nucleotide sequence ID" value="NZ_VIGX01000012.1"/>
</dbReference>
<reference evidence="3 4" key="1">
    <citation type="submission" date="2019-06" db="EMBL/GenBank/DDBJ databases">
        <title>Tsukamurella conjunctivitidis sp. nov., Tsukamurella assacharolytica sp. nov. and Tsukamurella sputae sp. nov. isolated from patients with conjunctivitis, bacteraemia (lymphoma) and respiratory infection (sputum) in Hong Kong.</title>
        <authorList>
            <person name="Teng J.L.L."/>
            <person name="Lee H.H."/>
            <person name="Fong J.Y.H."/>
            <person name="Fok K.M.N."/>
            <person name="Lau S.K.P."/>
            <person name="Woo P.C.Y."/>
        </authorList>
    </citation>
    <scope>NUCLEOTIDE SEQUENCE [LARGE SCALE GENOMIC DNA]</scope>
    <source>
        <strain evidence="3 4">HKU72</strain>
    </source>
</reference>
<proteinExistence type="predicted"/>
<protein>
    <recommendedName>
        <fullName evidence="2">Type VII secretion system protein EssD-like domain-containing protein</fullName>
    </recommendedName>
</protein>
<organism evidence="3 4">
    <name type="scientific">Tsukamurella conjunctivitidis</name>
    <dbReference type="NCBI Taxonomy" id="2592068"/>
    <lineage>
        <taxon>Bacteria</taxon>
        <taxon>Bacillati</taxon>
        <taxon>Actinomycetota</taxon>
        <taxon>Actinomycetes</taxon>
        <taxon>Mycobacteriales</taxon>
        <taxon>Tsukamurellaceae</taxon>
        <taxon>Tsukamurella</taxon>
    </lineage>
</organism>
<evidence type="ECO:0000256" key="1">
    <source>
        <dbReference type="SAM" id="MobiDB-lite"/>
    </source>
</evidence>
<evidence type="ECO:0000259" key="2">
    <source>
        <dbReference type="Pfam" id="PF13930"/>
    </source>
</evidence>
<feature type="domain" description="Type VII secretion system protein EssD-like" evidence="2">
    <location>
        <begin position="97"/>
        <end position="219"/>
    </location>
</feature>
<evidence type="ECO:0000313" key="3">
    <source>
        <dbReference type="EMBL" id="TWS27547.1"/>
    </source>
</evidence>
<dbReference type="InterPro" id="IPR044929">
    <property type="entry name" value="DNA/RNA_non-sp_Endonuclease_sf"/>
</dbReference>
<dbReference type="OrthoDB" id="3259283at2"/>
<dbReference type="Pfam" id="PF13930">
    <property type="entry name" value="Endonuclea_NS_2"/>
    <property type="match status" value="1"/>
</dbReference>
<dbReference type="AlphaFoldDB" id="A0A5C5RWW3"/>
<dbReference type="Proteomes" id="UP000319375">
    <property type="component" value="Unassembled WGS sequence"/>
</dbReference>
<dbReference type="EMBL" id="VIGX01000012">
    <property type="protein sequence ID" value="TWS27547.1"/>
    <property type="molecule type" value="Genomic_DNA"/>
</dbReference>
<comment type="caution">
    <text evidence="3">The sequence shown here is derived from an EMBL/GenBank/DDBJ whole genome shotgun (WGS) entry which is preliminary data.</text>
</comment>
<keyword evidence="4" id="KW-1185">Reference proteome</keyword>
<accession>A0A5C5RWW3</accession>
<gene>
    <name evidence="3" type="ORF">FK530_17575</name>
</gene>
<dbReference type="Gene3D" id="3.40.570.10">
    <property type="entry name" value="Extracellular Endonuclease, subunit A"/>
    <property type="match status" value="1"/>
</dbReference>